<accession>A0A2R6AWE0</accession>
<proteinExistence type="predicted"/>
<dbReference type="InterPro" id="IPR020422">
    <property type="entry name" value="TYR_PHOSPHATASE_DUAL_dom"/>
</dbReference>
<dbReference type="PROSITE" id="PS50056">
    <property type="entry name" value="TYR_PHOSPHATASE_2"/>
    <property type="match status" value="1"/>
</dbReference>
<dbReference type="CDD" id="cd14498">
    <property type="entry name" value="DSP"/>
    <property type="match status" value="1"/>
</dbReference>
<dbReference type="Pfam" id="PF00782">
    <property type="entry name" value="DSPc"/>
    <property type="match status" value="1"/>
</dbReference>
<dbReference type="InterPro" id="IPR000340">
    <property type="entry name" value="Dual-sp_phosphatase_cat-dom"/>
</dbReference>
<dbReference type="InterPro" id="IPR050561">
    <property type="entry name" value="PTP"/>
</dbReference>
<dbReference type="InterPro" id="IPR000387">
    <property type="entry name" value="Tyr_Pase_dom"/>
</dbReference>
<organism evidence="2 3">
    <name type="scientific">Candidatus Marsarchaeota G2 archaeon ECH_B_SAG-M15</name>
    <dbReference type="NCBI Taxonomy" id="1978162"/>
    <lineage>
        <taxon>Archaea</taxon>
        <taxon>Candidatus Marsarchaeota</taxon>
        <taxon>Candidatus Marsarchaeota group 2</taxon>
    </lineage>
</organism>
<dbReference type="SMART" id="SM00195">
    <property type="entry name" value="DSPc"/>
    <property type="match status" value="1"/>
</dbReference>
<evidence type="ECO:0000313" key="2">
    <source>
        <dbReference type="EMBL" id="PSN90676.1"/>
    </source>
</evidence>
<protein>
    <recommendedName>
        <fullName evidence="1">Tyrosine specific protein phosphatases domain-containing protein</fullName>
    </recommendedName>
</protein>
<dbReference type="Gene3D" id="3.90.190.10">
    <property type="entry name" value="Protein tyrosine phosphatase superfamily"/>
    <property type="match status" value="1"/>
</dbReference>
<dbReference type="InterPro" id="IPR029021">
    <property type="entry name" value="Prot-tyrosine_phosphatase-like"/>
</dbReference>
<evidence type="ECO:0000313" key="3">
    <source>
        <dbReference type="Proteomes" id="UP000240490"/>
    </source>
</evidence>
<sequence>MDVKAQFSRLLSIVSSANRFDWVVRGLAVGTDNVSAETLKSNGIDCVVSVGANLVEDYNVDKLFLDVEDGEPPSEEQSVKAVEWINRRISEGKSVFVHCHAGMGRSVTLAACYLIATGYTSDEALRLLRERHPQSSPTKTQLTFLRSFETKYRGLLNQAK</sequence>
<dbReference type="Proteomes" id="UP000240490">
    <property type="component" value="Unassembled WGS sequence"/>
</dbReference>
<gene>
    <name evidence="2" type="ORF">B9Q08_04200</name>
</gene>
<dbReference type="SUPFAM" id="SSF52799">
    <property type="entry name" value="(Phosphotyrosine protein) phosphatases II"/>
    <property type="match status" value="1"/>
</dbReference>
<comment type="caution">
    <text evidence="2">The sequence shown here is derived from an EMBL/GenBank/DDBJ whole genome shotgun (WGS) entry which is preliminary data.</text>
</comment>
<dbReference type="EMBL" id="NEXJ01000074">
    <property type="protein sequence ID" value="PSN90676.1"/>
    <property type="molecule type" value="Genomic_DNA"/>
</dbReference>
<feature type="domain" description="Tyrosine specific protein phosphatases" evidence="1">
    <location>
        <begin position="76"/>
        <end position="143"/>
    </location>
</feature>
<dbReference type="PANTHER" id="PTHR23339">
    <property type="entry name" value="TYROSINE SPECIFIC PROTEIN PHOSPHATASE AND DUAL SPECIFICITY PROTEIN PHOSPHATASE"/>
    <property type="match status" value="1"/>
</dbReference>
<dbReference type="FunFam" id="3.90.190.10:FF:000157">
    <property type="entry name" value="Protein-tyrosine phosphatase"/>
    <property type="match status" value="1"/>
</dbReference>
<name>A0A2R6AWE0_9ARCH</name>
<reference evidence="2 3" key="1">
    <citation type="submission" date="2017-04" db="EMBL/GenBank/DDBJ databases">
        <title>Novel microbial lineages endemic to geothermal iron-oxide mats fill important gaps in the evolutionary history of Archaea.</title>
        <authorList>
            <person name="Jay Z.J."/>
            <person name="Beam J.P."/>
            <person name="Dlakic M."/>
            <person name="Rusch D.B."/>
            <person name="Kozubal M.A."/>
            <person name="Inskeep W.P."/>
        </authorList>
    </citation>
    <scope>NUCLEOTIDE SEQUENCE [LARGE SCALE GENOMIC DNA]</scope>
    <source>
        <strain evidence="2">ECH_B_SAG-M15</strain>
    </source>
</reference>
<evidence type="ECO:0000259" key="1">
    <source>
        <dbReference type="PROSITE" id="PS50056"/>
    </source>
</evidence>
<dbReference type="AlphaFoldDB" id="A0A2R6AWE0"/>